<feature type="domain" description="NAD-dependent epimerase/dehydratase" evidence="1">
    <location>
        <begin position="4"/>
        <end position="234"/>
    </location>
</feature>
<accession>A0A6A5ZY14</accession>
<dbReference type="RefSeq" id="XP_033518308.1">
    <property type="nucleotide sequence ID" value="XM_033669219.1"/>
</dbReference>
<evidence type="ECO:0000313" key="2">
    <source>
        <dbReference type="EMBL" id="KAF2123915.1"/>
    </source>
</evidence>
<dbReference type="PANTHER" id="PTHR48079:SF6">
    <property type="entry name" value="NAD(P)-BINDING DOMAIN-CONTAINING PROTEIN-RELATED"/>
    <property type="match status" value="1"/>
</dbReference>
<dbReference type="Gene3D" id="3.40.50.720">
    <property type="entry name" value="NAD(P)-binding Rossmann-like Domain"/>
    <property type="match status" value="1"/>
</dbReference>
<dbReference type="InterPro" id="IPR051783">
    <property type="entry name" value="NAD(P)-dependent_oxidoreduct"/>
</dbReference>
<dbReference type="GeneID" id="54409651"/>
<dbReference type="OrthoDB" id="10262413at2759"/>
<dbReference type="AlphaFoldDB" id="A0A6A5ZY14"/>
<reference evidence="2" key="1">
    <citation type="journal article" date="2020" name="Stud. Mycol.">
        <title>101 Dothideomycetes genomes: a test case for predicting lifestyles and emergence of pathogens.</title>
        <authorList>
            <person name="Haridas S."/>
            <person name="Albert R."/>
            <person name="Binder M."/>
            <person name="Bloem J."/>
            <person name="Labutti K."/>
            <person name="Salamov A."/>
            <person name="Andreopoulos B."/>
            <person name="Baker S."/>
            <person name="Barry K."/>
            <person name="Bills G."/>
            <person name="Bluhm B."/>
            <person name="Cannon C."/>
            <person name="Castanera R."/>
            <person name="Culley D."/>
            <person name="Daum C."/>
            <person name="Ezra D."/>
            <person name="Gonzalez J."/>
            <person name="Henrissat B."/>
            <person name="Kuo A."/>
            <person name="Liang C."/>
            <person name="Lipzen A."/>
            <person name="Lutzoni F."/>
            <person name="Magnuson J."/>
            <person name="Mondo S."/>
            <person name="Nolan M."/>
            <person name="Ohm R."/>
            <person name="Pangilinan J."/>
            <person name="Park H.-J."/>
            <person name="Ramirez L."/>
            <person name="Alfaro M."/>
            <person name="Sun H."/>
            <person name="Tritt A."/>
            <person name="Yoshinaga Y."/>
            <person name="Zwiers L.-H."/>
            <person name="Turgeon B."/>
            <person name="Goodwin S."/>
            <person name="Spatafora J."/>
            <person name="Crous P."/>
            <person name="Grigoriev I."/>
        </authorList>
    </citation>
    <scope>NUCLEOTIDE SEQUENCE</scope>
    <source>
        <strain evidence="2">CBS 119687</strain>
    </source>
</reference>
<dbReference type="Pfam" id="PF01370">
    <property type="entry name" value="Epimerase"/>
    <property type="match status" value="1"/>
</dbReference>
<dbReference type="PANTHER" id="PTHR48079">
    <property type="entry name" value="PROTEIN YEEZ"/>
    <property type="match status" value="1"/>
</dbReference>
<dbReference type="EMBL" id="ML977521">
    <property type="protein sequence ID" value="KAF2123915.1"/>
    <property type="molecule type" value="Genomic_DNA"/>
</dbReference>
<dbReference type="GO" id="GO:0005737">
    <property type="term" value="C:cytoplasm"/>
    <property type="evidence" value="ECO:0007669"/>
    <property type="project" value="TreeGrafter"/>
</dbReference>
<gene>
    <name evidence="2" type="ORF">P153DRAFT_371236</name>
</gene>
<dbReference type="InterPro" id="IPR001509">
    <property type="entry name" value="Epimerase_deHydtase"/>
</dbReference>
<sequence length="372" mass="40360">MSKILLTGATGYVGGTVLTQLLADPKLTSQPISLLVRTETQAAKLRSVYGARVHPILWKGLEEDEKVIADTAAQYDIIVNAGSGFITSGAKALVDGLARRVQAGLPTPWFLHVSGCTNLVDPSQKPREWNDEKDGAAIFEYMASLDAKTPYSQRTTELTVLETAAQHGVAAVSLQAPCIFGEGTGQFNRQGLVIPLALMFVVQHGYGFKLNETANFDWVHIEDLASYFVQLVRTILSRPDRGVGFIPTGKEGILFPTVGRTLVTEINQKALDVAFAAGDLPRGDTPQQKEIRLAPVQEIADKIGAGRVDIATLAWGGEKAVRGTVGQKLLGWEPTRLQDAWDQDFEDELKALKEGRRMVTFASCVGMSEARP</sequence>
<protein>
    <submittedName>
        <fullName evidence="2">NAD(P)-binding protein</fullName>
    </submittedName>
</protein>
<dbReference type="GO" id="GO:0004029">
    <property type="term" value="F:aldehyde dehydrogenase (NAD+) activity"/>
    <property type="evidence" value="ECO:0007669"/>
    <property type="project" value="TreeGrafter"/>
</dbReference>
<proteinExistence type="predicted"/>
<dbReference type="Proteomes" id="UP000799771">
    <property type="component" value="Unassembled WGS sequence"/>
</dbReference>
<organism evidence="2 3">
    <name type="scientific">Dothidotthia symphoricarpi CBS 119687</name>
    <dbReference type="NCBI Taxonomy" id="1392245"/>
    <lineage>
        <taxon>Eukaryota</taxon>
        <taxon>Fungi</taxon>
        <taxon>Dikarya</taxon>
        <taxon>Ascomycota</taxon>
        <taxon>Pezizomycotina</taxon>
        <taxon>Dothideomycetes</taxon>
        <taxon>Pleosporomycetidae</taxon>
        <taxon>Pleosporales</taxon>
        <taxon>Dothidotthiaceae</taxon>
        <taxon>Dothidotthia</taxon>
    </lineage>
</organism>
<dbReference type="SUPFAM" id="SSF51735">
    <property type="entry name" value="NAD(P)-binding Rossmann-fold domains"/>
    <property type="match status" value="1"/>
</dbReference>
<dbReference type="InterPro" id="IPR036291">
    <property type="entry name" value="NAD(P)-bd_dom_sf"/>
</dbReference>
<evidence type="ECO:0000313" key="3">
    <source>
        <dbReference type="Proteomes" id="UP000799771"/>
    </source>
</evidence>
<evidence type="ECO:0000259" key="1">
    <source>
        <dbReference type="Pfam" id="PF01370"/>
    </source>
</evidence>
<keyword evidence="3" id="KW-1185">Reference proteome</keyword>
<name>A0A6A5ZY14_9PLEO</name>